<name>A0AAJ8BP70_ASPNG</name>
<sequence>MSIDTDIHQNHHNSHTQLCLVSGTIPGMKSIELFLGQGWHVSKLNPNQGTDFKATKSATNSIDKGENIQALKRQYSHGGWRMIQELKVSAADDGDGLKNLVYLFFFNWMTNGCANAV</sequence>
<dbReference type="GeneID" id="84590073"/>
<reference evidence="1" key="2">
    <citation type="submission" date="2025-08" db="UniProtKB">
        <authorList>
            <consortium name="RefSeq"/>
        </authorList>
    </citation>
    <scope>IDENTIFICATION</scope>
</reference>
<gene>
    <name evidence="1" type="ORF">An01g10300</name>
</gene>
<proteinExistence type="predicted"/>
<dbReference type="RefSeq" id="XP_059599745.1">
    <property type="nucleotide sequence ID" value="XM_059751030.1"/>
</dbReference>
<organism evidence="1">
    <name type="scientific">Aspergillus niger</name>
    <dbReference type="NCBI Taxonomy" id="5061"/>
    <lineage>
        <taxon>Eukaryota</taxon>
        <taxon>Fungi</taxon>
        <taxon>Dikarya</taxon>
        <taxon>Ascomycota</taxon>
        <taxon>Pezizomycotina</taxon>
        <taxon>Eurotiomycetes</taxon>
        <taxon>Eurotiomycetidae</taxon>
        <taxon>Eurotiales</taxon>
        <taxon>Aspergillaceae</taxon>
        <taxon>Aspergillus</taxon>
        <taxon>Aspergillus subgen. Circumdati</taxon>
    </lineage>
</organism>
<dbReference type="VEuPathDB" id="FungiDB:An01g10300"/>
<reference evidence="1" key="1">
    <citation type="submission" date="2025-02" db="EMBL/GenBank/DDBJ databases">
        <authorList>
            <consortium name="NCBI Genome Project"/>
        </authorList>
    </citation>
    <scope>NUCLEOTIDE SEQUENCE</scope>
</reference>
<dbReference type="AlphaFoldDB" id="A0AAJ8BP70"/>
<dbReference type="KEGG" id="ang:An01g10300"/>
<accession>A0AAJ8BP70</accession>
<protein>
    <submittedName>
        <fullName evidence="1">Uncharacterized protein</fullName>
    </submittedName>
</protein>
<evidence type="ECO:0000313" key="1">
    <source>
        <dbReference type="RefSeq" id="XP_059599745.1"/>
    </source>
</evidence>